<dbReference type="SMART" id="SM00833">
    <property type="entry name" value="CobW_C"/>
    <property type="match status" value="1"/>
</dbReference>
<reference evidence="5" key="1">
    <citation type="submission" date="2016-09" db="EMBL/GenBank/DDBJ databases">
        <authorList>
            <person name="Varghese N."/>
            <person name="Submissions S."/>
        </authorList>
    </citation>
    <scope>NUCLEOTIDE SEQUENCE [LARGE SCALE GENOMIC DNA]</scope>
    <source>
        <strain evidence="5">TNe-862</strain>
    </source>
</reference>
<dbReference type="InterPro" id="IPR032466">
    <property type="entry name" value="Metal_Hydrolase"/>
</dbReference>
<dbReference type="GO" id="GO:0016787">
    <property type="term" value="F:hydrolase activity"/>
    <property type="evidence" value="ECO:0007669"/>
    <property type="project" value="UniProtKB-KW"/>
</dbReference>
<name>A0A1G6Q3T7_9BURK</name>
<dbReference type="GO" id="GO:0000166">
    <property type="term" value="F:nucleotide binding"/>
    <property type="evidence" value="ECO:0007669"/>
    <property type="project" value="UniProtKB-KW"/>
</dbReference>
<keyword evidence="1" id="KW-0547">Nucleotide-binding</keyword>
<dbReference type="InterPro" id="IPR011629">
    <property type="entry name" value="CobW-like_C"/>
</dbReference>
<dbReference type="PANTHER" id="PTHR22642:SF2">
    <property type="entry name" value="PROTEIN LONG AFTER FAR-RED 3"/>
    <property type="match status" value="1"/>
</dbReference>
<protein>
    <submittedName>
        <fullName evidence="4">CobW/HypB/UreG, nucleotide-binding domain</fullName>
    </submittedName>
</protein>
<gene>
    <name evidence="4" type="ORF">SAMN05421548_11173</name>
</gene>
<dbReference type="Gene3D" id="3.30.1220.10">
    <property type="entry name" value="CobW-like, C-terminal domain"/>
    <property type="match status" value="1"/>
</dbReference>
<dbReference type="STRING" id="416944.SAMN05421548_11173"/>
<evidence type="ECO:0000256" key="2">
    <source>
        <dbReference type="ARBA" id="ARBA00023186"/>
    </source>
</evidence>
<organism evidence="4 5">
    <name type="scientific">Paraburkholderia lycopersici</name>
    <dbReference type="NCBI Taxonomy" id="416944"/>
    <lineage>
        <taxon>Bacteria</taxon>
        <taxon>Pseudomonadati</taxon>
        <taxon>Pseudomonadota</taxon>
        <taxon>Betaproteobacteria</taxon>
        <taxon>Burkholderiales</taxon>
        <taxon>Burkholderiaceae</taxon>
        <taxon>Paraburkholderia</taxon>
    </lineage>
</organism>
<dbReference type="SUPFAM" id="SSF90002">
    <property type="entry name" value="Hypothetical protein YjiA, C-terminal domain"/>
    <property type="match status" value="1"/>
</dbReference>
<dbReference type="InterPro" id="IPR036627">
    <property type="entry name" value="CobW-likC_sf"/>
</dbReference>
<dbReference type="InterPro" id="IPR013108">
    <property type="entry name" value="Amidohydro_3"/>
</dbReference>
<evidence type="ECO:0000256" key="1">
    <source>
        <dbReference type="ARBA" id="ARBA00022741"/>
    </source>
</evidence>
<proteinExistence type="predicted"/>
<dbReference type="Pfam" id="PF07969">
    <property type="entry name" value="Amidohydro_3"/>
    <property type="match status" value="1"/>
</dbReference>
<dbReference type="Gene3D" id="3.20.20.140">
    <property type="entry name" value="Metal-dependent hydrolases"/>
    <property type="match status" value="1"/>
</dbReference>
<evidence type="ECO:0000259" key="3">
    <source>
        <dbReference type="SMART" id="SM00833"/>
    </source>
</evidence>
<accession>A0A1G6Q3T7</accession>
<sequence length="425" mass="45912">MRWPGYAGGQPNGLWLIPPAQLVEVFEPYHCAGLQLHIHTNGDEATEVVLDALATLLARHPRPDHRHTLQHCQMADAAQLRRIRAPGLCVNFFANHIYYWGDAHYGQTMGPDRANRMDPAGSAQRMGIPYALHSDAPITALSPLFTAWCAVRRETASGRVLGEAGRLTVDEALHAITLGVAARDERPDLLLIEASGVSDPAKIAQVGLLNGAFRLVAVLVVADALELVHTLADPLVGAVAQQQIDSASAVIVTKLDLVALSERERAVADVRALAPTDVVVAADHGRVPLALLFDTSVPQRCALADAARWQRRPAGPAAREFPAFASLTLAAPDVLDKARLRAWLKALPRTILRAKGFVRVMDAEGRAGMRVCQVAARRLRLTPATHDGHEAQTMEPAVVFIGFIDMDTEAKLRDGLRACCVAARN</sequence>
<dbReference type="SUPFAM" id="SSF52540">
    <property type="entry name" value="P-loop containing nucleoside triphosphate hydrolases"/>
    <property type="match status" value="1"/>
</dbReference>
<dbReference type="Proteomes" id="UP000198908">
    <property type="component" value="Unassembled WGS sequence"/>
</dbReference>
<keyword evidence="5" id="KW-1185">Reference proteome</keyword>
<dbReference type="Pfam" id="PF07683">
    <property type="entry name" value="CobW_C"/>
    <property type="match status" value="1"/>
</dbReference>
<dbReference type="EMBL" id="FMYQ01000011">
    <property type="protein sequence ID" value="SDC86901.1"/>
    <property type="molecule type" value="Genomic_DNA"/>
</dbReference>
<dbReference type="SUPFAM" id="SSF51556">
    <property type="entry name" value="Metallo-dependent hydrolases"/>
    <property type="match status" value="1"/>
</dbReference>
<dbReference type="PANTHER" id="PTHR22642">
    <property type="entry name" value="IMIDAZOLONEPROPIONASE"/>
    <property type="match status" value="1"/>
</dbReference>
<evidence type="ECO:0000313" key="5">
    <source>
        <dbReference type="Proteomes" id="UP000198908"/>
    </source>
</evidence>
<feature type="domain" description="CobW C-terminal" evidence="3">
    <location>
        <begin position="324"/>
        <end position="420"/>
    </location>
</feature>
<keyword evidence="2" id="KW-0143">Chaperone</keyword>
<dbReference type="AlphaFoldDB" id="A0A1G6Q3T7"/>
<dbReference type="RefSeq" id="WP_245746855.1">
    <property type="nucleotide sequence ID" value="NZ_FMYQ01000011.1"/>
</dbReference>
<evidence type="ECO:0000313" key="4">
    <source>
        <dbReference type="EMBL" id="SDC86901.1"/>
    </source>
</evidence>
<dbReference type="InterPro" id="IPR027417">
    <property type="entry name" value="P-loop_NTPase"/>
</dbReference>